<feature type="domain" description="DUF5931" evidence="6">
    <location>
        <begin position="5"/>
        <end position="142"/>
    </location>
</feature>
<evidence type="ECO:0000313" key="7">
    <source>
        <dbReference type="EMBL" id="RCV62671.1"/>
    </source>
</evidence>
<dbReference type="GO" id="GO:0016301">
    <property type="term" value="F:kinase activity"/>
    <property type="evidence" value="ECO:0007669"/>
    <property type="project" value="UniProtKB-KW"/>
</dbReference>
<evidence type="ECO:0000256" key="4">
    <source>
        <dbReference type="SAM" id="Phobius"/>
    </source>
</evidence>
<evidence type="ECO:0000256" key="3">
    <source>
        <dbReference type="ARBA" id="ARBA00023012"/>
    </source>
</evidence>
<feature type="transmembrane region" description="Helical" evidence="4">
    <location>
        <begin position="105"/>
        <end position="129"/>
    </location>
</feature>
<keyword evidence="1" id="KW-0808">Transferase</keyword>
<dbReference type="CDD" id="cd00075">
    <property type="entry name" value="HATPase"/>
    <property type="match status" value="1"/>
</dbReference>
<evidence type="ECO:0000256" key="1">
    <source>
        <dbReference type="ARBA" id="ARBA00022679"/>
    </source>
</evidence>
<dbReference type="InterPro" id="IPR050482">
    <property type="entry name" value="Sensor_HK_TwoCompSys"/>
</dbReference>
<dbReference type="InterPro" id="IPR045975">
    <property type="entry name" value="DUF5931"/>
</dbReference>
<feature type="transmembrane region" description="Helical" evidence="4">
    <location>
        <begin position="12"/>
        <end position="32"/>
    </location>
</feature>
<dbReference type="EMBL" id="QEIN01000001">
    <property type="protein sequence ID" value="RCV62671.1"/>
    <property type="molecule type" value="Genomic_DNA"/>
</dbReference>
<dbReference type="NCBIfam" id="NF047322">
    <property type="entry name" value="HK_morpho_MacS"/>
    <property type="match status" value="1"/>
</dbReference>
<keyword evidence="7" id="KW-0067">ATP-binding</keyword>
<keyword evidence="3" id="KW-0902">Two-component regulatory system</keyword>
<accession>A0A368TCK2</accession>
<reference evidence="7 8" key="1">
    <citation type="submission" date="2018-04" db="EMBL/GenBank/DDBJ databases">
        <title>Novel actinobacteria from marine sediment.</title>
        <authorList>
            <person name="Ng Z.Y."/>
            <person name="Tan G.Y.A."/>
        </authorList>
    </citation>
    <scope>NUCLEOTIDE SEQUENCE [LARGE SCALE GENOMIC DNA]</scope>
    <source>
        <strain evidence="7 8">TPS81</strain>
    </source>
</reference>
<dbReference type="InterPro" id="IPR036890">
    <property type="entry name" value="HATPase_C_sf"/>
</dbReference>
<gene>
    <name evidence="7" type="ORF">DEF24_00340</name>
</gene>
<dbReference type="Gene3D" id="3.30.565.10">
    <property type="entry name" value="Histidine kinase-like ATPase, C-terminal domain"/>
    <property type="match status" value="1"/>
</dbReference>
<dbReference type="PANTHER" id="PTHR24421:SF61">
    <property type="entry name" value="OXYGEN SENSOR HISTIDINE KINASE NREB"/>
    <property type="match status" value="1"/>
</dbReference>
<keyword evidence="4" id="KW-1133">Transmembrane helix</keyword>
<evidence type="ECO:0000259" key="6">
    <source>
        <dbReference type="Pfam" id="PF19354"/>
    </source>
</evidence>
<name>A0A368TCK2_9ACTN</name>
<organism evidence="7 8">
    <name type="scientific">Marinitenerispora sediminis</name>
    <dbReference type="NCBI Taxonomy" id="1931232"/>
    <lineage>
        <taxon>Bacteria</taxon>
        <taxon>Bacillati</taxon>
        <taxon>Actinomycetota</taxon>
        <taxon>Actinomycetes</taxon>
        <taxon>Streptosporangiales</taxon>
        <taxon>Nocardiopsidaceae</taxon>
        <taxon>Marinitenerispora</taxon>
    </lineage>
</organism>
<feature type="transmembrane region" description="Helical" evidence="4">
    <location>
        <begin position="44"/>
        <end position="66"/>
    </location>
</feature>
<dbReference type="GO" id="GO:0000160">
    <property type="term" value="P:phosphorelay signal transduction system"/>
    <property type="evidence" value="ECO:0007669"/>
    <property type="project" value="UniProtKB-KW"/>
</dbReference>
<feature type="domain" description="Histidine kinase/HSP90-like ATPase" evidence="5">
    <location>
        <begin position="251"/>
        <end position="341"/>
    </location>
</feature>
<protein>
    <submittedName>
        <fullName evidence="7">ATP-binding protein</fullName>
    </submittedName>
</protein>
<keyword evidence="2" id="KW-0418">Kinase</keyword>
<dbReference type="PANTHER" id="PTHR24421">
    <property type="entry name" value="NITRATE/NITRITE SENSOR PROTEIN NARX-RELATED"/>
    <property type="match status" value="1"/>
</dbReference>
<feature type="transmembrane region" description="Helical" evidence="4">
    <location>
        <begin position="72"/>
        <end position="93"/>
    </location>
</feature>
<dbReference type="AlphaFoldDB" id="A0A368TCK2"/>
<comment type="caution">
    <text evidence="7">The sequence shown here is derived from an EMBL/GenBank/DDBJ whole genome shotgun (WGS) entry which is preliminary data.</text>
</comment>
<evidence type="ECO:0000256" key="2">
    <source>
        <dbReference type="ARBA" id="ARBA00022777"/>
    </source>
</evidence>
<evidence type="ECO:0000313" key="8">
    <source>
        <dbReference type="Proteomes" id="UP000253318"/>
    </source>
</evidence>
<dbReference type="OrthoDB" id="5181554at2"/>
<dbReference type="InterPro" id="IPR003594">
    <property type="entry name" value="HATPase_dom"/>
</dbReference>
<dbReference type="GO" id="GO:0005524">
    <property type="term" value="F:ATP binding"/>
    <property type="evidence" value="ECO:0007669"/>
    <property type="project" value="UniProtKB-KW"/>
</dbReference>
<keyword evidence="8" id="KW-1185">Reference proteome</keyword>
<dbReference type="SUPFAM" id="SSF55874">
    <property type="entry name" value="ATPase domain of HSP90 chaperone/DNA topoisomerase II/histidine kinase"/>
    <property type="match status" value="1"/>
</dbReference>
<keyword evidence="7" id="KW-0547">Nucleotide-binding</keyword>
<keyword evidence="4" id="KW-0812">Transmembrane</keyword>
<keyword evidence="4" id="KW-0472">Membrane</keyword>
<evidence type="ECO:0000259" key="5">
    <source>
        <dbReference type="Pfam" id="PF02518"/>
    </source>
</evidence>
<dbReference type="Pfam" id="PF19354">
    <property type="entry name" value="DUF5931"/>
    <property type="match status" value="1"/>
</dbReference>
<sequence>MLQHLGRMEHPALAWGVTAVMAVWTAAAGYAYARPEWRCRPLMVADLAIAFACMLSTRLVGGAGYLDAAPPLTATWFAAAPLAAAVLGGRRWAVGAALGYGAADVLLRGAFGAPVLNGVVLLLLAGYAVGYMAHIAAEAEHRFARAVELEARTRERERLARSIHDSVLQVLAMVQRRGTALGGEAAELGRLAGEQEAALRGLIGREPSAAPGRPEAVDLCGRLEALASAAVTVSTPATEVSLPERCAAEVEAAVRAALANVDRHCPPGTRVWLLVEDEGGTVTVTVRDDGPGMPAGRAERAAADGRLGIAQSIRGRIRDLGGEVAITTAPGEGTEIEMRVPR</sequence>
<proteinExistence type="predicted"/>
<dbReference type="Pfam" id="PF02518">
    <property type="entry name" value="HATPase_c"/>
    <property type="match status" value="1"/>
</dbReference>
<dbReference type="Proteomes" id="UP000253318">
    <property type="component" value="Unassembled WGS sequence"/>
</dbReference>